<accession>A0A1H8YN94</accession>
<evidence type="ECO:0000313" key="3">
    <source>
        <dbReference type="EMBL" id="SEP53674.1"/>
    </source>
</evidence>
<reference evidence="3 4" key="1">
    <citation type="submission" date="2016-10" db="EMBL/GenBank/DDBJ databases">
        <authorList>
            <person name="de Groot N.N."/>
        </authorList>
    </citation>
    <scope>NUCLEOTIDE SEQUENCE [LARGE SCALE GENOMIC DNA]</scope>
    <source>
        <strain evidence="3 4">DSM 44993</strain>
    </source>
</reference>
<dbReference type="PROSITE" id="PS51257">
    <property type="entry name" value="PROKAR_LIPOPROTEIN"/>
    <property type="match status" value="1"/>
</dbReference>
<feature type="chain" id="PRO_5039331750" description="DUF732 domain-containing protein" evidence="1">
    <location>
        <begin position="32"/>
        <end position="125"/>
    </location>
</feature>
<evidence type="ECO:0000259" key="2">
    <source>
        <dbReference type="Pfam" id="PF05305"/>
    </source>
</evidence>
<dbReference type="EMBL" id="FOEF01000029">
    <property type="protein sequence ID" value="SEP53674.1"/>
    <property type="molecule type" value="Genomic_DNA"/>
</dbReference>
<keyword evidence="1" id="KW-0732">Signal</keyword>
<sequence>MFPVNNRFRPRALALAAIASTMALTSCSALGANRGGGPELTNADIVFLSETRNADIDYTSTGSSTDLVTVGRRVCTSLNSGTALPAIVKSLSDDRYPDWGSAIAVAAIRSYCPQQAAALKLPGRS</sequence>
<name>A0A1H8YN94_9PSEU</name>
<protein>
    <recommendedName>
        <fullName evidence="2">DUF732 domain-containing protein</fullName>
    </recommendedName>
</protein>
<dbReference type="Pfam" id="PF05305">
    <property type="entry name" value="DUF732"/>
    <property type="match status" value="1"/>
</dbReference>
<proteinExistence type="predicted"/>
<organism evidence="3 4">
    <name type="scientific">Amycolatopsis saalfeldensis</name>
    <dbReference type="NCBI Taxonomy" id="394193"/>
    <lineage>
        <taxon>Bacteria</taxon>
        <taxon>Bacillati</taxon>
        <taxon>Actinomycetota</taxon>
        <taxon>Actinomycetes</taxon>
        <taxon>Pseudonocardiales</taxon>
        <taxon>Pseudonocardiaceae</taxon>
        <taxon>Amycolatopsis</taxon>
    </lineage>
</organism>
<dbReference type="InterPro" id="IPR007969">
    <property type="entry name" value="DUF732"/>
</dbReference>
<gene>
    <name evidence="3" type="ORF">SAMN04489732_129120</name>
</gene>
<dbReference type="OrthoDB" id="9932038at2"/>
<dbReference type="AlphaFoldDB" id="A0A1H8YN94"/>
<evidence type="ECO:0000256" key="1">
    <source>
        <dbReference type="SAM" id="SignalP"/>
    </source>
</evidence>
<feature type="signal peptide" evidence="1">
    <location>
        <begin position="1"/>
        <end position="31"/>
    </location>
</feature>
<evidence type="ECO:0000313" key="4">
    <source>
        <dbReference type="Proteomes" id="UP000198582"/>
    </source>
</evidence>
<feature type="domain" description="DUF732" evidence="2">
    <location>
        <begin position="44"/>
        <end position="114"/>
    </location>
</feature>
<dbReference type="Proteomes" id="UP000198582">
    <property type="component" value="Unassembled WGS sequence"/>
</dbReference>
<keyword evidence="4" id="KW-1185">Reference proteome</keyword>